<dbReference type="PANTHER" id="PTHR48086">
    <property type="entry name" value="SODIUM/PROLINE SYMPORTER-RELATED"/>
    <property type="match status" value="1"/>
</dbReference>
<evidence type="ECO:0000256" key="7">
    <source>
        <dbReference type="RuleBase" id="RU362091"/>
    </source>
</evidence>
<evidence type="ECO:0000313" key="9">
    <source>
        <dbReference type="EMBL" id="AFK51490.1"/>
    </source>
</evidence>
<dbReference type="HOGENOM" id="CLU_018808_10_0_2"/>
<evidence type="ECO:0000313" key="10">
    <source>
        <dbReference type="Proteomes" id="UP000005270"/>
    </source>
</evidence>
<evidence type="ECO:0000256" key="4">
    <source>
        <dbReference type="ARBA" id="ARBA00022692"/>
    </source>
</evidence>
<evidence type="ECO:0000256" key="8">
    <source>
        <dbReference type="SAM" id="Phobius"/>
    </source>
</evidence>
<evidence type="ECO:0000256" key="5">
    <source>
        <dbReference type="ARBA" id="ARBA00022989"/>
    </source>
</evidence>
<dbReference type="Gene3D" id="1.20.1730.10">
    <property type="entry name" value="Sodium/glucose cotransporter"/>
    <property type="match status" value="1"/>
</dbReference>
<dbReference type="GO" id="GO:0005886">
    <property type="term" value="C:plasma membrane"/>
    <property type="evidence" value="ECO:0007669"/>
    <property type="project" value="TreeGrafter"/>
</dbReference>
<name>I3TFF2_THEC1</name>
<dbReference type="GeneID" id="13013386"/>
<dbReference type="STRING" id="1184251.TCELL_1067"/>
<feature type="transmembrane region" description="Helical" evidence="8">
    <location>
        <begin position="36"/>
        <end position="57"/>
    </location>
</feature>
<feature type="transmembrane region" description="Helical" evidence="8">
    <location>
        <begin position="6"/>
        <end position="24"/>
    </location>
</feature>
<keyword evidence="6 8" id="KW-0472">Membrane</keyword>
<feature type="transmembrane region" description="Helical" evidence="8">
    <location>
        <begin position="449"/>
        <end position="473"/>
    </location>
</feature>
<gene>
    <name evidence="9" type="ordered locus">TCELL_1067</name>
</gene>
<dbReference type="OrthoDB" id="9779at2157"/>
<keyword evidence="4 8" id="KW-0812">Transmembrane</keyword>
<dbReference type="InterPro" id="IPR038377">
    <property type="entry name" value="Na/Glc_symporter_sf"/>
</dbReference>
<feature type="transmembrane region" description="Helical" evidence="8">
    <location>
        <begin position="320"/>
        <end position="344"/>
    </location>
</feature>
<feature type="transmembrane region" description="Helical" evidence="8">
    <location>
        <begin position="158"/>
        <end position="179"/>
    </location>
</feature>
<feature type="transmembrane region" description="Helical" evidence="8">
    <location>
        <begin position="77"/>
        <end position="97"/>
    </location>
</feature>
<feature type="transmembrane region" description="Helical" evidence="8">
    <location>
        <begin position="225"/>
        <end position="242"/>
    </location>
</feature>
<reference evidence="9 10" key="1">
    <citation type="journal article" date="2012" name="J. Bacteriol.">
        <title>Complete genome sequence of the hyperthermophilic cellulolytic Crenarchaeon 'Thermogladius cellulolyticus' 1633.</title>
        <authorList>
            <person name="Mardanov A.V."/>
            <person name="Kochetkova T.V."/>
            <person name="Beletsky A.V."/>
            <person name="Bonch-Osmolovskaya E.A."/>
            <person name="Ravin N.V."/>
            <person name="Skryabin K.G."/>
        </authorList>
    </citation>
    <scope>NUCLEOTIDE SEQUENCE [LARGE SCALE GENOMIC DNA]</scope>
    <source>
        <strain evidence="10">DSM 22663 / VKM B-2946 / 1633</strain>
    </source>
</reference>
<dbReference type="InterPro" id="IPR050277">
    <property type="entry name" value="Sodium:Solute_Symporter"/>
</dbReference>
<evidence type="ECO:0000256" key="2">
    <source>
        <dbReference type="ARBA" id="ARBA00006434"/>
    </source>
</evidence>
<feature type="transmembrane region" description="Helical" evidence="8">
    <location>
        <begin position="365"/>
        <end position="385"/>
    </location>
</feature>
<keyword evidence="5 8" id="KW-1133">Transmembrane helix</keyword>
<evidence type="ECO:0000256" key="1">
    <source>
        <dbReference type="ARBA" id="ARBA00004141"/>
    </source>
</evidence>
<dbReference type="PANTHER" id="PTHR48086:SF7">
    <property type="entry name" value="SODIUM-SOLUTE SYMPORTER-RELATED"/>
    <property type="match status" value="1"/>
</dbReference>
<dbReference type="KEGG" id="thg:TCELL_1067"/>
<dbReference type="Pfam" id="PF00474">
    <property type="entry name" value="SSF"/>
    <property type="match status" value="1"/>
</dbReference>
<dbReference type="InterPro" id="IPR001734">
    <property type="entry name" value="Na/solute_symporter"/>
</dbReference>
<proteinExistence type="inferred from homology"/>
<keyword evidence="3" id="KW-0813">Transport</keyword>
<keyword evidence="10" id="KW-1185">Reference proteome</keyword>
<dbReference type="InParanoid" id="I3TFF2"/>
<feature type="transmembrane region" description="Helical" evidence="8">
    <location>
        <begin position="186"/>
        <end position="205"/>
    </location>
</feature>
<sequence>MEEKILASWIGIALYTVLVTYVGVKYYAKIKSISDFVVAGRSLGFWVTWGTILATWFCSGTSLGGAQMTYLYGMRGVVMDPIASALAVILFGLFFAAKLRRLKYITVADFFRYRYGPEMEIASALVQILGYIGWLGGLLLAYSVVFQILLGWEREPGLYLATLITIFYTTLGGMFAVALLDFIRVFIFWVAMWIGLYFAFAYLGGVDVLVSKLSPDDFSILPGRGYEYLGYVGLFGLLYYIASWINQPLGSISCQDLVQRGLSAKDEKTSSRAAIAAGVSYWIIGLTGGALYGLIAKVLFPALDQPEMAMPMVVMYTAPTWAFALFVVGLLATIMSSADSAALIPPSMFARNILPYIKSVSEEKAVQIMRIIVVVGTLGALWIALYLPHIYFLTQMAWYMMMFVQTIPFIMGIYWKKANRIGAITQAVFNVAMWIVLGSYFYGQTGDVWAAFYMPGPIIMPLGLVVFVVTSLLTQHISPPKELVELPA</sequence>
<dbReference type="PROSITE" id="PS50283">
    <property type="entry name" value="NA_SOLUT_SYMP_3"/>
    <property type="match status" value="1"/>
</dbReference>
<protein>
    <submittedName>
        <fullName evidence="9">Na+/solute symporter</fullName>
    </submittedName>
</protein>
<feature type="transmembrane region" description="Helical" evidence="8">
    <location>
        <begin position="128"/>
        <end position="152"/>
    </location>
</feature>
<comment type="similarity">
    <text evidence="2 7">Belongs to the sodium:solute symporter (SSF) (TC 2.A.21) family.</text>
</comment>
<organism evidence="9 10">
    <name type="scientific">Thermogladius calderae (strain DSM 22663 / VKM B-2946 / 1633)</name>
    <dbReference type="NCBI Taxonomy" id="1184251"/>
    <lineage>
        <taxon>Archaea</taxon>
        <taxon>Thermoproteota</taxon>
        <taxon>Thermoprotei</taxon>
        <taxon>Desulfurococcales</taxon>
        <taxon>Desulfurococcaceae</taxon>
        <taxon>Thermogladius</taxon>
    </lineage>
</organism>
<evidence type="ECO:0000256" key="6">
    <source>
        <dbReference type="ARBA" id="ARBA00023136"/>
    </source>
</evidence>
<dbReference type="GO" id="GO:0022857">
    <property type="term" value="F:transmembrane transporter activity"/>
    <property type="evidence" value="ECO:0007669"/>
    <property type="project" value="InterPro"/>
</dbReference>
<dbReference type="AlphaFoldDB" id="I3TFF2"/>
<comment type="subcellular location">
    <subcellularLocation>
        <location evidence="1">Membrane</location>
        <topology evidence="1">Multi-pass membrane protein</topology>
    </subcellularLocation>
</comment>
<dbReference type="eggNOG" id="arCOG01316">
    <property type="taxonomic scope" value="Archaea"/>
</dbReference>
<feature type="transmembrane region" description="Helical" evidence="8">
    <location>
        <begin position="427"/>
        <end position="443"/>
    </location>
</feature>
<dbReference type="Proteomes" id="UP000005270">
    <property type="component" value="Chromosome"/>
</dbReference>
<evidence type="ECO:0000256" key="3">
    <source>
        <dbReference type="ARBA" id="ARBA00022448"/>
    </source>
</evidence>
<feature type="transmembrane region" description="Helical" evidence="8">
    <location>
        <begin position="273"/>
        <end position="300"/>
    </location>
</feature>
<feature type="transmembrane region" description="Helical" evidence="8">
    <location>
        <begin position="397"/>
        <end position="415"/>
    </location>
</feature>
<accession>I3TFF2</accession>
<dbReference type="EMBL" id="CP003531">
    <property type="protein sequence ID" value="AFK51490.1"/>
    <property type="molecule type" value="Genomic_DNA"/>
</dbReference>
<dbReference type="RefSeq" id="WP_014737740.1">
    <property type="nucleotide sequence ID" value="NC_017954.1"/>
</dbReference>